<dbReference type="GO" id="GO:0140359">
    <property type="term" value="F:ABC-type transporter activity"/>
    <property type="evidence" value="ECO:0007669"/>
    <property type="project" value="UniProtKB-ARBA"/>
</dbReference>
<dbReference type="STRING" id="84022.CACET_c38480"/>
<dbReference type="InterPro" id="IPR003439">
    <property type="entry name" value="ABC_transporter-like_ATP-bd"/>
</dbReference>
<gene>
    <name evidence="5" type="primary">potA</name>
    <name evidence="5" type="ORF">CACET_c38480</name>
</gene>
<evidence type="ECO:0000256" key="2">
    <source>
        <dbReference type="ARBA" id="ARBA00022741"/>
    </source>
</evidence>
<dbReference type="InterPro" id="IPR027417">
    <property type="entry name" value="P-loop_NTPase"/>
</dbReference>
<evidence type="ECO:0000313" key="6">
    <source>
        <dbReference type="Proteomes" id="UP000035704"/>
    </source>
</evidence>
<dbReference type="InterPro" id="IPR003593">
    <property type="entry name" value="AAA+_ATPase"/>
</dbReference>
<dbReference type="InterPro" id="IPR008995">
    <property type="entry name" value="Mo/tungstate-bd_C_term_dom"/>
</dbReference>
<name>A0A0G3WF19_9CLOT</name>
<evidence type="ECO:0000256" key="3">
    <source>
        <dbReference type="ARBA" id="ARBA00022840"/>
    </source>
</evidence>
<evidence type="ECO:0000259" key="4">
    <source>
        <dbReference type="PROSITE" id="PS50893"/>
    </source>
</evidence>
<dbReference type="GO" id="GO:0016887">
    <property type="term" value="F:ATP hydrolysis activity"/>
    <property type="evidence" value="ECO:0007669"/>
    <property type="project" value="InterPro"/>
</dbReference>
<dbReference type="InterPro" id="IPR050093">
    <property type="entry name" value="ABC_SmlMolc_Importer"/>
</dbReference>
<dbReference type="Pfam" id="PF00005">
    <property type="entry name" value="ABC_tran"/>
    <property type="match status" value="1"/>
</dbReference>
<dbReference type="Proteomes" id="UP000035704">
    <property type="component" value="Chromosome"/>
</dbReference>
<dbReference type="KEGG" id="cace:CACET_c38480"/>
<keyword evidence="2" id="KW-0547">Nucleotide-binding</keyword>
<keyword evidence="3 5" id="KW-0067">ATP-binding</keyword>
<keyword evidence="5" id="KW-0378">Hydrolase</keyword>
<dbReference type="PROSITE" id="PS00211">
    <property type="entry name" value="ABC_TRANSPORTER_1"/>
    <property type="match status" value="1"/>
</dbReference>
<dbReference type="AlphaFoldDB" id="A0A0G3WF19"/>
<reference evidence="5 6" key="1">
    <citation type="submission" date="2014-10" db="EMBL/GenBank/DDBJ databases">
        <title>Genome sequence of Clostridium aceticum DSM 1496.</title>
        <authorList>
            <person name="Poehlein A."/>
            <person name="Schiel-Bengelsdorf B."/>
            <person name="Gottschalk G."/>
            <person name="Duerre P."/>
            <person name="Daniel R."/>
        </authorList>
    </citation>
    <scope>NUCLEOTIDE SEQUENCE [LARGE SCALE GENOMIC DNA]</scope>
    <source>
        <strain evidence="5 6">DSM 1496</strain>
    </source>
</reference>
<dbReference type="SMART" id="SM00382">
    <property type="entry name" value="AAA"/>
    <property type="match status" value="1"/>
</dbReference>
<dbReference type="PATRIC" id="fig|84022.6.peg.3932"/>
<dbReference type="Gene3D" id="3.40.50.300">
    <property type="entry name" value="P-loop containing nucleotide triphosphate hydrolases"/>
    <property type="match status" value="1"/>
</dbReference>
<dbReference type="InterPro" id="IPR017871">
    <property type="entry name" value="ABC_transporter-like_CS"/>
</dbReference>
<dbReference type="SUPFAM" id="SSF52540">
    <property type="entry name" value="P-loop containing nucleoside triphosphate hydrolases"/>
    <property type="match status" value="1"/>
</dbReference>
<evidence type="ECO:0000256" key="1">
    <source>
        <dbReference type="ARBA" id="ARBA00022448"/>
    </source>
</evidence>
<dbReference type="PANTHER" id="PTHR42781:SF4">
    <property type="entry name" value="SPERMIDINE_PUTRESCINE IMPORT ATP-BINDING PROTEIN POTA"/>
    <property type="match status" value="1"/>
</dbReference>
<keyword evidence="6" id="KW-1185">Reference proteome</keyword>
<dbReference type="PROSITE" id="PS50893">
    <property type="entry name" value="ABC_TRANSPORTER_2"/>
    <property type="match status" value="1"/>
</dbReference>
<organism evidence="5 6">
    <name type="scientific">Clostridium aceticum</name>
    <dbReference type="NCBI Taxonomy" id="84022"/>
    <lineage>
        <taxon>Bacteria</taxon>
        <taxon>Bacillati</taxon>
        <taxon>Bacillota</taxon>
        <taxon>Clostridia</taxon>
        <taxon>Eubacteriales</taxon>
        <taxon>Clostridiaceae</taxon>
        <taxon>Clostridium</taxon>
    </lineage>
</organism>
<dbReference type="EC" id="3.6.3.31" evidence="5"/>
<protein>
    <submittedName>
        <fullName evidence="5">Spermidine/putrescine import ATP-binding protein PotA</fullName>
        <ecNumber evidence="5">3.6.3.31</ecNumber>
    </submittedName>
</protein>
<feature type="domain" description="ABC transporter" evidence="4">
    <location>
        <begin position="5"/>
        <end position="242"/>
    </location>
</feature>
<dbReference type="SUPFAM" id="SSF50331">
    <property type="entry name" value="MOP-like"/>
    <property type="match status" value="1"/>
</dbReference>
<dbReference type="GO" id="GO:0005524">
    <property type="term" value="F:ATP binding"/>
    <property type="evidence" value="ECO:0007669"/>
    <property type="project" value="UniProtKB-KW"/>
</dbReference>
<proteinExistence type="predicted"/>
<evidence type="ECO:0000313" key="5">
    <source>
        <dbReference type="EMBL" id="AKL97276.1"/>
    </source>
</evidence>
<accession>A0A0G3WF19</accession>
<dbReference type="EMBL" id="CP009687">
    <property type="protein sequence ID" value="AKL97276.1"/>
    <property type="molecule type" value="Genomic_DNA"/>
</dbReference>
<dbReference type="GO" id="GO:0043190">
    <property type="term" value="C:ATP-binding cassette (ABC) transporter complex"/>
    <property type="evidence" value="ECO:0007669"/>
    <property type="project" value="UniProtKB-ARBA"/>
</dbReference>
<sequence length="351" mass="39961">MEMSLIINNLTKEFGKTRALDNISVEINNGEFIAILGPSGCGKTTLLRIIAGFLEPTNGVVKMDGRIYSDGEASLPIEDRNLGMVFQSFALWPHMNVREHIEFPLKSKRNKAVAEDIKKDLVNKAMESTGLKKLAYRLPGELSGGQRQRVALARAIVSKPDILLMDEPLSSLDAELKVNMRKEIQDIHRMTGTTIVYVTHDQSEALAMADRVIIMKDGKIEQIGTPEEIYEKPKTEFAAVFVSKCNIIKGEWKDDIFYLRNYDVTYKRCDVDRYFIEKNLYPIRPEGLEIIKFNSKVKGIQGTIINKQYNGREIHYTVQCKEDNYIVYTEANKCIELGEKVTLIKKEETIN</sequence>
<dbReference type="FunFam" id="3.40.50.300:FF:000042">
    <property type="entry name" value="Maltose/maltodextrin ABC transporter, ATP-binding protein"/>
    <property type="match status" value="1"/>
</dbReference>
<keyword evidence="1" id="KW-0813">Transport</keyword>
<dbReference type="PANTHER" id="PTHR42781">
    <property type="entry name" value="SPERMIDINE/PUTRESCINE IMPORT ATP-BINDING PROTEIN POTA"/>
    <property type="match status" value="1"/>
</dbReference>